<comment type="caution">
    <text evidence="2">The sequence shown here is derived from an EMBL/GenBank/DDBJ whole genome shotgun (WGS) entry which is preliminary data.</text>
</comment>
<sequence length="136" mass="15310">MAKLTNLSSIGRLIGQRAGFDQQLWLTERRVELIRELACYEGGLGVVRELEHGTLSELGAGKHLSGVLDVLAEPEVLANPTFPKKGAEEEVDSPKSERELQNRRRLCRSHRLEDRSIVFKGMDSNIIKKIQLTTCR</sequence>
<gene>
    <name evidence="3" type="ORF">pipiens_008086</name>
    <name evidence="2" type="ORF">pipiens_018406</name>
</gene>
<protein>
    <submittedName>
        <fullName evidence="2">Uncharacterized protein</fullName>
    </submittedName>
</protein>
<proteinExistence type="predicted"/>
<dbReference type="EMBL" id="JBEHCU010013897">
    <property type="protein sequence ID" value="KAL1373871.1"/>
    <property type="molecule type" value="Genomic_DNA"/>
</dbReference>
<dbReference type="AlphaFoldDB" id="A0ABD1CBW4"/>
<keyword evidence="4" id="KW-1185">Reference proteome</keyword>
<dbReference type="Proteomes" id="UP001562425">
    <property type="component" value="Unassembled WGS sequence"/>
</dbReference>
<accession>A0ABD1CBW4</accession>
<evidence type="ECO:0000256" key="1">
    <source>
        <dbReference type="SAM" id="MobiDB-lite"/>
    </source>
</evidence>
<name>A0ABD1CBW4_CULPP</name>
<organism evidence="2 4">
    <name type="scientific">Culex pipiens pipiens</name>
    <name type="common">Northern house mosquito</name>
    <dbReference type="NCBI Taxonomy" id="38569"/>
    <lineage>
        <taxon>Eukaryota</taxon>
        <taxon>Metazoa</taxon>
        <taxon>Ecdysozoa</taxon>
        <taxon>Arthropoda</taxon>
        <taxon>Hexapoda</taxon>
        <taxon>Insecta</taxon>
        <taxon>Pterygota</taxon>
        <taxon>Neoptera</taxon>
        <taxon>Endopterygota</taxon>
        <taxon>Diptera</taxon>
        <taxon>Nematocera</taxon>
        <taxon>Culicoidea</taxon>
        <taxon>Culicidae</taxon>
        <taxon>Culicinae</taxon>
        <taxon>Culicini</taxon>
        <taxon>Culex</taxon>
        <taxon>Culex</taxon>
    </lineage>
</organism>
<feature type="region of interest" description="Disordered" evidence="1">
    <location>
        <begin position="81"/>
        <end position="103"/>
    </location>
</feature>
<feature type="compositionally biased region" description="Basic and acidic residues" evidence="1">
    <location>
        <begin position="85"/>
        <end position="102"/>
    </location>
</feature>
<evidence type="ECO:0000313" key="2">
    <source>
        <dbReference type="EMBL" id="KAL1373871.1"/>
    </source>
</evidence>
<evidence type="ECO:0000313" key="4">
    <source>
        <dbReference type="Proteomes" id="UP001562425"/>
    </source>
</evidence>
<dbReference type="EMBL" id="JBEHCU010005499">
    <property type="protein sequence ID" value="KAL1399596.1"/>
    <property type="molecule type" value="Genomic_DNA"/>
</dbReference>
<evidence type="ECO:0000313" key="3">
    <source>
        <dbReference type="EMBL" id="KAL1399596.1"/>
    </source>
</evidence>
<reference evidence="2 4" key="1">
    <citation type="submission" date="2024-05" db="EMBL/GenBank/DDBJ databases">
        <title>Culex pipiens pipiens assembly and annotation.</title>
        <authorList>
            <person name="Alout H."/>
            <person name="Durand T."/>
        </authorList>
    </citation>
    <scope>NUCLEOTIDE SEQUENCE [LARGE SCALE GENOMIC DNA]</scope>
    <source>
        <strain evidence="2">HA-2024</strain>
        <tissue evidence="2">Whole body</tissue>
    </source>
</reference>